<dbReference type="RefSeq" id="WP_146883259.1">
    <property type="nucleotide sequence ID" value="NZ_BJXB01000005.1"/>
</dbReference>
<dbReference type="Pfam" id="PF05974">
    <property type="entry name" value="DUF892"/>
    <property type="match status" value="1"/>
</dbReference>
<dbReference type="SUPFAM" id="SSF47240">
    <property type="entry name" value="Ferritin-like"/>
    <property type="match status" value="1"/>
</dbReference>
<accession>A0A511MYQ9</accession>
<protein>
    <submittedName>
        <fullName evidence="1">YciE/YciF family protein</fullName>
    </submittedName>
</protein>
<dbReference type="InterPro" id="IPR012347">
    <property type="entry name" value="Ferritin-like"/>
</dbReference>
<evidence type="ECO:0000313" key="1">
    <source>
        <dbReference type="EMBL" id="GEM45713.1"/>
    </source>
</evidence>
<dbReference type="Gene3D" id="1.20.1260.10">
    <property type="match status" value="1"/>
</dbReference>
<comment type="caution">
    <text evidence="1">The sequence shown here is derived from an EMBL/GenBank/DDBJ whole genome shotgun (WGS) entry which is preliminary data.</text>
</comment>
<organism evidence="1 2">
    <name type="scientific">Deinococcus cellulosilyticus (strain DSM 18568 / NBRC 106333 / KACC 11606 / 5516J-15)</name>
    <dbReference type="NCBI Taxonomy" id="1223518"/>
    <lineage>
        <taxon>Bacteria</taxon>
        <taxon>Thermotogati</taxon>
        <taxon>Deinococcota</taxon>
        <taxon>Deinococci</taxon>
        <taxon>Deinococcales</taxon>
        <taxon>Deinococcaceae</taxon>
        <taxon>Deinococcus</taxon>
    </lineage>
</organism>
<keyword evidence="2" id="KW-1185">Reference proteome</keyword>
<gene>
    <name evidence="1" type="ORF">DC3_13480</name>
</gene>
<dbReference type="EMBL" id="BJXB01000005">
    <property type="protein sequence ID" value="GEM45713.1"/>
    <property type="molecule type" value="Genomic_DNA"/>
</dbReference>
<sequence length="176" mass="19580">MSFNQNGKGLHSQSQGFEKAFLDQLQDVYDAETQLLTALPKMQQAATSQELKQLFQQHLEQTRQQKERLEQVFQAIGQPAQAKTCPAMRGLIKEAEEIIQEEGRDPEVLDAALIGAAQKVEHYEIATYGTLRTWAEVLGHQEAVASLEATLSEEKQADQLLTSAAESNINRRAANS</sequence>
<name>A0A511MYQ9_DEIC1</name>
<dbReference type="Proteomes" id="UP000321306">
    <property type="component" value="Unassembled WGS sequence"/>
</dbReference>
<dbReference type="PANTHER" id="PTHR30565:SF9">
    <property type="entry name" value="PROTEIN YCIF"/>
    <property type="match status" value="1"/>
</dbReference>
<dbReference type="InterPro" id="IPR009078">
    <property type="entry name" value="Ferritin-like_SF"/>
</dbReference>
<dbReference type="CDD" id="cd07909">
    <property type="entry name" value="YciF"/>
    <property type="match status" value="1"/>
</dbReference>
<dbReference type="PANTHER" id="PTHR30565">
    <property type="entry name" value="PROTEIN YCIF"/>
    <property type="match status" value="1"/>
</dbReference>
<dbReference type="InterPro" id="IPR047114">
    <property type="entry name" value="YciF"/>
</dbReference>
<dbReference type="InterPro" id="IPR010287">
    <property type="entry name" value="DUF892_YciF-like"/>
</dbReference>
<proteinExistence type="predicted"/>
<evidence type="ECO:0000313" key="2">
    <source>
        <dbReference type="Proteomes" id="UP000321306"/>
    </source>
</evidence>
<dbReference type="OrthoDB" id="9795056at2"/>
<reference evidence="1 2" key="1">
    <citation type="submission" date="2019-07" db="EMBL/GenBank/DDBJ databases">
        <title>Whole genome shotgun sequence of Deinococcus cellulosilyticus NBRC 106333.</title>
        <authorList>
            <person name="Hosoyama A."/>
            <person name="Uohara A."/>
            <person name="Ohji S."/>
            <person name="Ichikawa N."/>
        </authorList>
    </citation>
    <scope>NUCLEOTIDE SEQUENCE [LARGE SCALE GENOMIC DNA]</scope>
    <source>
        <strain evidence="1 2">NBRC 106333</strain>
    </source>
</reference>
<dbReference type="AlphaFoldDB" id="A0A511MYQ9"/>